<dbReference type="Gene3D" id="2.40.50.140">
    <property type="entry name" value="Nucleic acid-binding proteins"/>
    <property type="match status" value="1"/>
</dbReference>
<dbReference type="NCBIfam" id="TIGR00621">
    <property type="entry name" value="ssb"/>
    <property type="match status" value="1"/>
</dbReference>
<dbReference type="PANTHER" id="PTHR10302">
    <property type="entry name" value="SINGLE-STRANDED DNA-BINDING PROTEIN"/>
    <property type="match status" value="1"/>
</dbReference>
<dbReference type="GO" id="GO:0009295">
    <property type="term" value="C:nucleoid"/>
    <property type="evidence" value="ECO:0007669"/>
    <property type="project" value="TreeGrafter"/>
</dbReference>
<protein>
    <recommendedName>
        <fullName evidence="3">Single-stranded DNA-binding protein</fullName>
    </recommendedName>
</protein>
<keyword evidence="1" id="KW-0238">DNA-binding</keyword>
<dbReference type="InterPro" id="IPR000424">
    <property type="entry name" value="Primosome_PriB/ssb"/>
</dbReference>
<dbReference type="InterPro" id="IPR011344">
    <property type="entry name" value="ssDNA-bd"/>
</dbReference>
<comment type="caution">
    <text evidence="2">The sequence shown here is derived from an EMBL/GenBank/DDBJ whole genome shotgun (WGS) entry which is preliminary data.</text>
</comment>
<sequence length="116" mass="13321">MANFNQVFLMGNFTRDPQLSYTPNQTPVVEFGLAVNRKWSKQDGSQGEEVGFFECQCYGKCAEVIVKHLTKGNPIFVQGRLKQERWDKDGISHSKIRIMVESFEFIGRKESENEPS</sequence>
<dbReference type="PROSITE" id="PS50935">
    <property type="entry name" value="SSB"/>
    <property type="match status" value="1"/>
</dbReference>
<dbReference type="Pfam" id="PF00436">
    <property type="entry name" value="SSB"/>
    <property type="match status" value="1"/>
</dbReference>
<name>A0A0F9K419_9ZZZZ</name>
<dbReference type="SUPFAM" id="SSF50249">
    <property type="entry name" value="Nucleic acid-binding proteins"/>
    <property type="match status" value="1"/>
</dbReference>
<dbReference type="AlphaFoldDB" id="A0A0F9K419"/>
<proteinExistence type="inferred from homology"/>
<organism evidence="2">
    <name type="scientific">marine sediment metagenome</name>
    <dbReference type="NCBI Taxonomy" id="412755"/>
    <lineage>
        <taxon>unclassified sequences</taxon>
        <taxon>metagenomes</taxon>
        <taxon>ecological metagenomes</taxon>
    </lineage>
</organism>
<dbReference type="GO" id="GO:0006260">
    <property type="term" value="P:DNA replication"/>
    <property type="evidence" value="ECO:0007669"/>
    <property type="project" value="InterPro"/>
</dbReference>
<evidence type="ECO:0008006" key="3">
    <source>
        <dbReference type="Google" id="ProtNLM"/>
    </source>
</evidence>
<evidence type="ECO:0000256" key="1">
    <source>
        <dbReference type="ARBA" id="ARBA00023125"/>
    </source>
</evidence>
<evidence type="ECO:0000313" key="2">
    <source>
        <dbReference type="EMBL" id="KKM69346.1"/>
    </source>
</evidence>
<dbReference type="PIRSF" id="PIRSF002070">
    <property type="entry name" value="SSB"/>
    <property type="match status" value="1"/>
</dbReference>
<dbReference type="PANTHER" id="PTHR10302:SF27">
    <property type="entry name" value="SINGLE-STRANDED DNA-BINDING PROTEIN"/>
    <property type="match status" value="1"/>
</dbReference>
<reference evidence="2" key="1">
    <citation type="journal article" date="2015" name="Nature">
        <title>Complex archaea that bridge the gap between prokaryotes and eukaryotes.</title>
        <authorList>
            <person name="Spang A."/>
            <person name="Saw J.H."/>
            <person name="Jorgensen S.L."/>
            <person name="Zaremba-Niedzwiedzka K."/>
            <person name="Martijn J."/>
            <person name="Lind A.E."/>
            <person name="van Eijk R."/>
            <person name="Schleper C."/>
            <person name="Guy L."/>
            <person name="Ettema T.J."/>
        </authorList>
    </citation>
    <scope>NUCLEOTIDE SEQUENCE</scope>
</reference>
<dbReference type="CDD" id="cd04496">
    <property type="entry name" value="SSB_OBF"/>
    <property type="match status" value="1"/>
</dbReference>
<dbReference type="HAMAP" id="MF_00984">
    <property type="entry name" value="SSB"/>
    <property type="match status" value="1"/>
</dbReference>
<dbReference type="GO" id="GO:0003697">
    <property type="term" value="F:single-stranded DNA binding"/>
    <property type="evidence" value="ECO:0007669"/>
    <property type="project" value="InterPro"/>
</dbReference>
<accession>A0A0F9K419</accession>
<dbReference type="InterPro" id="IPR012340">
    <property type="entry name" value="NA-bd_OB-fold"/>
</dbReference>
<gene>
    <name evidence="2" type="ORF">LCGC14_1451720</name>
</gene>
<dbReference type="EMBL" id="LAZR01010005">
    <property type="protein sequence ID" value="KKM69346.1"/>
    <property type="molecule type" value="Genomic_DNA"/>
</dbReference>